<dbReference type="Pfam" id="PF10181">
    <property type="entry name" value="PIG-H"/>
    <property type="match status" value="1"/>
</dbReference>
<sequence length="207" mass="24327">MFRGVFLILEKKQNWAWFSLIKRNASDMVKIKKKEKGVNFRTIYGENIKLLLEKRERIINVTIVKSTYFSVYKRCLILLIVAILNLLSLILHILNVHIITGIFILALLELYRLCVIIKEENVVVVKNLGFHLTARYVIGIKSIFIPWEQVQTVFINEVIFRQKVIYVLSLLTKDVDANEKLVPVFFDTLPRLECLKMIYKSLKELEE</sequence>
<name>A0AAV8ZAX9_9CUCU</name>
<evidence type="ECO:0000256" key="1">
    <source>
        <dbReference type="ARBA" id="ARBA00004687"/>
    </source>
</evidence>
<dbReference type="GO" id="GO:0000506">
    <property type="term" value="C:glycosylphosphatidylinositol-N-acetylglucosaminyltransferase (GPI-GnT) complex"/>
    <property type="evidence" value="ECO:0007669"/>
    <property type="project" value="InterPro"/>
</dbReference>
<feature type="domain" description="Phosphatidylinositol N-acetylglucosaminyltransferase subunit H conserved" evidence="4">
    <location>
        <begin position="122"/>
        <end position="185"/>
    </location>
</feature>
<dbReference type="InterPro" id="IPR019328">
    <property type="entry name" value="PIGH-H_dom"/>
</dbReference>
<feature type="transmembrane region" description="Helical" evidence="3">
    <location>
        <begin position="75"/>
        <end position="108"/>
    </location>
</feature>
<keyword evidence="3" id="KW-1133">Transmembrane helix</keyword>
<reference evidence="5" key="1">
    <citation type="journal article" date="2023" name="Insect Mol. Biol.">
        <title>Genome sequencing provides insights into the evolution of gene families encoding plant cell wall-degrading enzymes in longhorned beetles.</title>
        <authorList>
            <person name="Shin N.R."/>
            <person name="Okamura Y."/>
            <person name="Kirsch R."/>
            <person name="Pauchet Y."/>
        </authorList>
    </citation>
    <scope>NUCLEOTIDE SEQUENCE</scope>
    <source>
        <strain evidence="5">AMC_N1</strain>
    </source>
</reference>
<dbReference type="EMBL" id="JAPWTK010000009">
    <property type="protein sequence ID" value="KAJ8960328.1"/>
    <property type="molecule type" value="Genomic_DNA"/>
</dbReference>
<dbReference type="AlphaFoldDB" id="A0AAV8ZAX9"/>
<dbReference type="PANTHER" id="PTHR15231">
    <property type="entry name" value="PHOSPHATIDYLINOSITOL N-ACETYLGLUCOSAMINYLTRANSFERASE SUBUNIT H"/>
    <property type="match status" value="1"/>
</dbReference>
<evidence type="ECO:0000313" key="5">
    <source>
        <dbReference type="EMBL" id="KAJ8960328.1"/>
    </source>
</evidence>
<proteinExistence type="inferred from homology"/>
<evidence type="ECO:0000259" key="4">
    <source>
        <dbReference type="Pfam" id="PF10181"/>
    </source>
</evidence>
<keyword evidence="3" id="KW-0812">Transmembrane</keyword>
<comment type="similarity">
    <text evidence="2">Belongs to the PIGH family.</text>
</comment>
<dbReference type="PANTHER" id="PTHR15231:SF1">
    <property type="entry name" value="PHOSPHATIDYLINOSITOL N-ACETYLGLUCOSAMINYLTRANSFERASE SUBUNIT H"/>
    <property type="match status" value="1"/>
</dbReference>
<evidence type="ECO:0000256" key="3">
    <source>
        <dbReference type="SAM" id="Phobius"/>
    </source>
</evidence>
<keyword evidence="3" id="KW-0472">Membrane</keyword>
<dbReference type="GO" id="GO:0006506">
    <property type="term" value="P:GPI anchor biosynthetic process"/>
    <property type="evidence" value="ECO:0007669"/>
    <property type="project" value="InterPro"/>
</dbReference>
<dbReference type="Proteomes" id="UP001162162">
    <property type="component" value="Unassembled WGS sequence"/>
</dbReference>
<dbReference type="InterPro" id="IPR044215">
    <property type="entry name" value="PIG-H"/>
</dbReference>
<comment type="pathway">
    <text evidence="1">Glycolipid biosynthesis; glycosylphosphatidylinositol-anchor biosynthesis.</text>
</comment>
<keyword evidence="6" id="KW-1185">Reference proteome</keyword>
<protein>
    <recommendedName>
        <fullName evidence="4">Phosphatidylinositol N-acetylglucosaminyltransferase subunit H conserved domain-containing protein</fullName>
    </recommendedName>
</protein>
<gene>
    <name evidence="5" type="ORF">NQ318_004062</name>
</gene>
<evidence type="ECO:0000256" key="2">
    <source>
        <dbReference type="ARBA" id="ARBA00009610"/>
    </source>
</evidence>
<evidence type="ECO:0000313" key="6">
    <source>
        <dbReference type="Proteomes" id="UP001162162"/>
    </source>
</evidence>
<comment type="caution">
    <text evidence="5">The sequence shown here is derived from an EMBL/GenBank/DDBJ whole genome shotgun (WGS) entry which is preliminary data.</text>
</comment>
<organism evidence="5 6">
    <name type="scientific">Aromia moschata</name>
    <dbReference type="NCBI Taxonomy" id="1265417"/>
    <lineage>
        <taxon>Eukaryota</taxon>
        <taxon>Metazoa</taxon>
        <taxon>Ecdysozoa</taxon>
        <taxon>Arthropoda</taxon>
        <taxon>Hexapoda</taxon>
        <taxon>Insecta</taxon>
        <taxon>Pterygota</taxon>
        <taxon>Neoptera</taxon>
        <taxon>Endopterygota</taxon>
        <taxon>Coleoptera</taxon>
        <taxon>Polyphaga</taxon>
        <taxon>Cucujiformia</taxon>
        <taxon>Chrysomeloidea</taxon>
        <taxon>Cerambycidae</taxon>
        <taxon>Cerambycinae</taxon>
        <taxon>Callichromatini</taxon>
        <taxon>Aromia</taxon>
    </lineage>
</organism>
<accession>A0AAV8ZAX9</accession>